<keyword evidence="5" id="KW-0997">Cell inner membrane</keyword>
<evidence type="ECO:0000256" key="6">
    <source>
        <dbReference type="ARBA" id="ARBA00022741"/>
    </source>
</evidence>
<dbReference type="GO" id="GO:0005886">
    <property type="term" value="C:plasma membrane"/>
    <property type="evidence" value="ECO:0007669"/>
    <property type="project" value="UniProtKB-SubCell"/>
</dbReference>
<evidence type="ECO:0000256" key="8">
    <source>
        <dbReference type="ARBA" id="ARBA00022967"/>
    </source>
</evidence>
<sequence length="258" mass="29073">MEDTILTIQQLSIYHRKAKDQPLVRPLDLAIPKGKTIGIIGESGSGKSLTMKALMGILPKQLTAEYTSYYYNGQQVTQTQHLPMAMIFQDPMTALNPLRTIGYHLFEVIRRREKNITKQALLTESIAALEKVGISYPAERLKNYPHELSGGMRQRIMIAMALLTKPKILIADEPTTALDVTIQFQILQLINQLQKTEGLTVLLVTHDFGVVAGMCDEVKVMYQGEIIEQGDTEQIFYHPQHAYTQKLLQAADLQHLTI</sequence>
<evidence type="ECO:0000256" key="5">
    <source>
        <dbReference type="ARBA" id="ARBA00022519"/>
    </source>
</evidence>
<reference evidence="11 12" key="1">
    <citation type="submission" date="2013-03" db="EMBL/GenBank/DDBJ databases">
        <title>The Genome Sequence of Enterococcus columbae ATCC_51263 (PacBio/Illumina hybrid assembly).</title>
        <authorList>
            <consortium name="The Broad Institute Genomics Platform"/>
            <consortium name="The Broad Institute Genome Sequencing Center for Infectious Disease"/>
            <person name="Earl A."/>
            <person name="Russ C."/>
            <person name="Gilmore M."/>
            <person name="Surin D."/>
            <person name="Walker B."/>
            <person name="Young S."/>
            <person name="Zeng Q."/>
            <person name="Gargeya S."/>
            <person name="Fitzgerald M."/>
            <person name="Haas B."/>
            <person name="Abouelleil A."/>
            <person name="Allen A.W."/>
            <person name="Alvarado L."/>
            <person name="Arachchi H.M."/>
            <person name="Berlin A.M."/>
            <person name="Chapman S.B."/>
            <person name="Gainer-Dewar J."/>
            <person name="Goldberg J."/>
            <person name="Griggs A."/>
            <person name="Gujja S."/>
            <person name="Hansen M."/>
            <person name="Howarth C."/>
            <person name="Imamovic A."/>
            <person name="Ireland A."/>
            <person name="Larimer J."/>
            <person name="McCowan C."/>
            <person name="Murphy C."/>
            <person name="Pearson M."/>
            <person name="Poon T.W."/>
            <person name="Priest M."/>
            <person name="Roberts A."/>
            <person name="Saif S."/>
            <person name="Shea T."/>
            <person name="Sisk P."/>
            <person name="Sykes S."/>
            <person name="Wortman J."/>
            <person name="Nusbaum C."/>
            <person name="Birren B."/>
        </authorList>
    </citation>
    <scope>NUCLEOTIDE SEQUENCE [LARGE SCALE GENOMIC DNA]</scope>
    <source>
        <strain evidence="11 12">ATCC 51263</strain>
    </source>
</reference>
<dbReference type="InterPro" id="IPR017871">
    <property type="entry name" value="ABC_transporter-like_CS"/>
</dbReference>
<dbReference type="PATRIC" id="fig|1121865.3.peg.1777"/>
<dbReference type="Gene3D" id="3.40.50.300">
    <property type="entry name" value="P-loop containing nucleotide triphosphate hydrolases"/>
    <property type="match status" value="1"/>
</dbReference>
<dbReference type="eggNOG" id="COG0444">
    <property type="taxonomic scope" value="Bacteria"/>
</dbReference>
<dbReference type="PANTHER" id="PTHR43297">
    <property type="entry name" value="OLIGOPEPTIDE TRANSPORT ATP-BINDING PROTEIN APPD"/>
    <property type="match status" value="1"/>
</dbReference>
<comment type="similarity">
    <text evidence="2">Belongs to the ABC transporter superfamily.</text>
</comment>
<dbReference type="InterPro" id="IPR027417">
    <property type="entry name" value="P-loop_NTPase"/>
</dbReference>
<evidence type="ECO:0000256" key="2">
    <source>
        <dbReference type="ARBA" id="ARBA00005417"/>
    </source>
</evidence>
<evidence type="ECO:0000256" key="1">
    <source>
        <dbReference type="ARBA" id="ARBA00004202"/>
    </source>
</evidence>
<accession>S0K529</accession>
<dbReference type="InterPro" id="IPR050388">
    <property type="entry name" value="ABC_Ni/Peptide_Import"/>
</dbReference>
<dbReference type="InterPro" id="IPR003439">
    <property type="entry name" value="ABC_transporter-like_ATP-bd"/>
</dbReference>
<keyword evidence="7" id="KW-0067">ATP-binding</keyword>
<dbReference type="STRING" id="1121865.OMW_01834"/>
<keyword evidence="3" id="KW-0813">Transport</keyword>
<evidence type="ECO:0000256" key="7">
    <source>
        <dbReference type="ARBA" id="ARBA00022840"/>
    </source>
</evidence>
<dbReference type="RefSeq" id="WP_016183943.1">
    <property type="nucleotide sequence ID" value="NZ_JXKI01000003.1"/>
</dbReference>
<feature type="domain" description="ABC transporter" evidence="10">
    <location>
        <begin position="8"/>
        <end position="248"/>
    </location>
</feature>
<evidence type="ECO:0000256" key="9">
    <source>
        <dbReference type="ARBA" id="ARBA00023136"/>
    </source>
</evidence>
<dbReference type="SUPFAM" id="SSF52540">
    <property type="entry name" value="P-loop containing nucleoside triphosphate hydrolases"/>
    <property type="match status" value="1"/>
</dbReference>
<dbReference type="AlphaFoldDB" id="S0K529"/>
<comment type="caution">
    <text evidence="11">The sequence shown here is derived from an EMBL/GenBank/DDBJ whole genome shotgun (WGS) entry which is preliminary data.</text>
</comment>
<dbReference type="SMART" id="SM00382">
    <property type="entry name" value="AAA"/>
    <property type="match status" value="1"/>
</dbReference>
<dbReference type="PROSITE" id="PS00211">
    <property type="entry name" value="ABC_TRANSPORTER_1"/>
    <property type="match status" value="1"/>
</dbReference>
<dbReference type="GO" id="GO:0016887">
    <property type="term" value="F:ATP hydrolysis activity"/>
    <property type="evidence" value="ECO:0007669"/>
    <property type="project" value="InterPro"/>
</dbReference>
<gene>
    <name evidence="11" type="ORF">I568_01477</name>
</gene>
<evidence type="ECO:0000259" key="10">
    <source>
        <dbReference type="PROSITE" id="PS50893"/>
    </source>
</evidence>
<keyword evidence="9" id="KW-0472">Membrane</keyword>
<dbReference type="Proteomes" id="UP000014113">
    <property type="component" value="Unassembled WGS sequence"/>
</dbReference>
<name>S0K529_9ENTE</name>
<keyword evidence="4" id="KW-1003">Cell membrane</keyword>
<keyword evidence="6" id="KW-0547">Nucleotide-binding</keyword>
<evidence type="ECO:0000256" key="4">
    <source>
        <dbReference type="ARBA" id="ARBA00022475"/>
    </source>
</evidence>
<keyword evidence="8" id="KW-1278">Translocase</keyword>
<dbReference type="OrthoDB" id="9802264at2"/>
<proteinExistence type="inferred from homology"/>
<evidence type="ECO:0000256" key="3">
    <source>
        <dbReference type="ARBA" id="ARBA00022448"/>
    </source>
</evidence>
<dbReference type="InterPro" id="IPR003593">
    <property type="entry name" value="AAA+_ATPase"/>
</dbReference>
<evidence type="ECO:0000313" key="11">
    <source>
        <dbReference type="EMBL" id="EOW84030.1"/>
    </source>
</evidence>
<dbReference type="GO" id="GO:0005524">
    <property type="term" value="F:ATP binding"/>
    <property type="evidence" value="ECO:0007669"/>
    <property type="project" value="UniProtKB-KW"/>
</dbReference>
<organism evidence="11 12">
    <name type="scientific">Enterococcus columbae DSM 7374 = ATCC 51263</name>
    <dbReference type="NCBI Taxonomy" id="1121865"/>
    <lineage>
        <taxon>Bacteria</taxon>
        <taxon>Bacillati</taxon>
        <taxon>Bacillota</taxon>
        <taxon>Bacilli</taxon>
        <taxon>Lactobacillales</taxon>
        <taxon>Enterococcaceae</taxon>
        <taxon>Enterococcus</taxon>
    </lineage>
</organism>
<protein>
    <recommendedName>
        <fullName evidence="10">ABC transporter domain-containing protein</fullName>
    </recommendedName>
</protein>
<evidence type="ECO:0000313" key="12">
    <source>
        <dbReference type="Proteomes" id="UP000014113"/>
    </source>
</evidence>
<dbReference type="PROSITE" id="PS50893">
    <property type="entry name" value="ABC_TRANSPORTER_2"/>
    <property type="match status" value="1"/>
</dbReference>
<dbReference type="Pfam" id="PF00005">
    <property type="entry name" value="ABC_tran"/>
    <property type="match status" value="1"/>
</dbReference>
<comment type="subcellular location">
    <subcellularLocation>
        <location evidence="1">Cell membrane</location>
        <topology evidence="1">Peripheral membrane protein</topology>
    </subcellularLocation>
</comment>
<keyword evidence="12" id="KW-1185">Reference proteome</keyword>
<dbReference type="CDD" id="cd03257">
    <property type="entry name" value="ABC_NikE_OppD_transporters"/>
    <property type="match status" value="1"/>
</dbReference>
<dbReference type="PANTHER" id="PTHR43297:SF14">
    <property type="entry name" value="ATPASE AAA-TYPE CORE DOMAIN-CONTAINING PROTEIN"/>
    <property type="match status" value="1"/>
</dbReference>
<dbReference type="EMBL" id="ASWJ01000006">
    <property type="protein sequence ID" value="EOW84030.1"/>
    <property type="molecule type" value="Genomic_DNA"/>
</dbReference>